<feature type="compositionally biased region" description="Low complexity" evidence="1">
    <location>
        <begin position="154"/>
        <end position="171"/>
    </location>
</feature>
<reference evidence="2" key="1">
    <citation type="submission" date="2023-10" db="EMBL/GenBank/DDBJ databases">
        <authorList>
            <person name="Chen Y."/>
            <person name="Shah S."/>
            <person name="Dougan E. K."/>
            <person name="Thang M."/>
            <person name="Chan C."/>
        </authorList>
    </citation>
    <scope>NUCLEOTIDE SEQUENCE [LARGE SCALE GENOMIC DNA]</scope>
</reference>
<sequence length="183" mass="19147">MERGFRGQEGTPAPYVIPRSAEYPLIRAHVGRAFVEHVAETHSFSPWRPVSGALADVCEHGSGIVLCRLWPQRGGQGGESGDGAAARQCLRYLGVQSGRHVALAHPEMGACGSGAPAGSSAPATGRGARRCGRGASWSRWALRGRRAESWACSSASAPPAAALAPRASSASGRRRCRPRRPAA</sequence>
<protein>
    <submittedName>
        <fullName evidence="2">Uncharacterized protein</fullName>
    </submittedName>
</protein>
<organism evidence="2 3">
    <name type="scientific">Prorocentrum cordatum</name>
    <dbReference type="NCBI Taxonomy" id="2364126"/>
    <lineage>
        <taxon>Eukaryota</taxon>
        <taxon>Sar</taxon>
        <taxon>Alveolata</taxon>
        <taxon>Dinophyceae</taxon>
        <taxon>Prorocentrales</taxon>
        <taxon>Prorocentraceae</taxon>
        <taxon>Prorocentrum</taxon>
    </lineage>
</organism>
<proteinExistence type="predicted"/>
<gene>
    <name evidence="2" type="ORF">PCOR1329_LOCUS47836</name>
</gene>
<feature type="region of interest" description="Disordered" evidence="1">
    <location>
        <begin position="154"/>
        <end position="183"/>
    </location>
</feature>
<evidence type="ECO:0000256" key="1">
    <source>
        <dbReference type="SAM" id="MobiDB-lite"/>
    </source>
</evidence>
<comment type="caution">
    <text evidence="2">The sequence shown here is derived from an EMBL/GenBank/DDBJ whole genome shotgun (WGS) entry which is preliminary data.</text>
</comment>
<evidence type="ECO:0000313" key="3">
    <source>
        <dbReference type="Proteomes" id="UP001189429"/>
    </source>
</evidence>
<evidence type="ECO:0000313" key="2">
    <source>
        <dbReference type="EMBL" id="CAK0857889.1"/>
    </source>
</evidence>
<feature type="compositionally biased region" description="Basic residues" evidence="1">
    <location>
        <begin position="172"/>
        <end position="183"/>
    </location>
</feature>
<dbReference type="EMBL" id="CAUYUJ010015766">
    <property type="protein sequence ID" value="CAK0857889.1"/>
    <property type="molecule type" value="Genomic_DNA"/>
</dbReference>
<feature type="non-terminal residue" evidence="2">
    <location>
        <position position="183"/>
    </location>
</feature>
<dbReference type="Proteomes" id="UP001189429">
    <property type="component" value="Unassembled WGS sequence"/>
</dbReference>
<name>A0ABN9UED6_9DINO</name>
<accession>A0ABN9UED6</accession>
<keyword evidence="3" id="KW-1185">Reference proteome</keyword>